<protein>
    <recommendedName>
        <fullName evidence="3">DNA (cytosine-5-)-methyltransferase</fullName>
    </recommendedName>
</protein>
<dbReference type="EMBL" id="BAAAUT010000059">
    <property type="protein sequence ID" value="GAA3158498.1"/>
    <property type="molecule type" value="Genomic_DNA"/>
</dbReference>
<comment type="caution">
    <text evidence="1">The sequence shown here is derived from an EMBL/GenBank/DDBJ whole genome shotgun (WGS) entry which is preliminary data.</text>
</comment>
<name>A0ABP6NUI5_9ACTN</name>
<gene>
    <name evidence="1" type="ORF">GCM10010466_56560</name>
</gene>
<dbReference type="InterPro" id="IPR029063">
    <property type="entry name" value="SAM-dependent_MTases_sf"/>
</dbReference>
<evidence type="ECO:0008006" key="3">
    <source>
        <dbReference type="Google" id="ProtNLM"/>
    </source>
</evidence>
<dbReference type="SUPFAM" id="SSF53335">
    <property type="entry name" value="S-adenosyl-L-methionine-dependent methyltransferases"/>
    <property type="match status" value="1"/>
</dbReference>
<evidence type="ECO:0000313" key="2">
    <source>
        <dbReference type="Proteomes" id="UP001500320"/>
    </source>
</evidence>
<dbReference type="Proteomes" id="UP001500320">
    <property type="component" value="Unassembled WGS sequence"/>
</dbReference>
<accession>A0ABP6NUI5</accession>
<organism evidence="1 2">
    <name type="scientific">Planomonospora alba</name>
    <dbReference type="NCBI Taxonomy" id="161354"/>
    <lineage>
        <taxon>Bacteria</taxon>
        <taxon>Bacillati</taxon>
        <taxon>Actinomycetota</taxon>
        <taxon>Actinomycetes</taxon>
        <taxon>Streptosporangiales</taxon>
        <taxon>Streptosporangiaceae</taxon>
        <taxon>Planomonospora</taxon>
    </lineage>
</organism>
<reference evidence="2" key="1">
    <citation type="journal article" date="2019" name="Int. J. Syst. Evol. Microbiol.">
        <title>The Global Catalogue of Microorganisms (GCM) 10K type strain sequencing project: providing services to taxonomists for standard genome sequencing and annotation.</title>
        <authorList>
            <consortium name="The Broad Institute Genomics Platform"/>
            <consortium name="The Broad Institute Genome Sequencing Center for Infectious Disease"/>
            <person name="Wu L."/>
            <person name="Ma J."/>
        </authorList>
    </citation>
    <scope>NUCLEOTIDE SEQUENCE [LARGE SCALE GENOMIC DNA]</scope>
    <source>
        <strain evidence="2">JCM 9373</strain>
    </source>
</reference>
<sequence>MNTPSTARPFLPEREPNGLRLLDLFCCAGGAAMGYHLAGFEVTGVDIAPQPNYPFTFHQGDALAFVREHGRAFDVIGACPPCQADCTLTAGTNQGRADHRSLLAATRAALLSTGRPWIIENPIGRARMRRDLLLCGLMFPPLRVFRHRQFELHGLSVPQPAHPSHAGHRVRGWRHGRFHDGDMVAVYGDGGGKGSVAEWQAAMGIDWTDDRRELAEAIPPAYTLHIGHAVAVALTSEARRAA</sequence>
<evidence type="ECO:0000313" key="1">
    <source>
        <dbReference type="EMBL" id="GAA3158498.1"/>
    </source>
</evidence>
<dbReference type="RefSeq" id="WP_344864769.1">
    <property type="nucleotide sequence ID" value="NZ_BAAAUT010000059.1"/>
</dbReference>
<keyword evidence="2" id="KW-1185">Reference proteome</keyword>
<proteinExistence type="predicted"/>
<dbReference type="Gene3D" id="3.40.50.150">
    <property type="entry name" value="Vaccinia Virus protein VP39"/>
    <property type="match status" value="1"/>
</dbReference>